<dbReference type="EC" id="3.4.24.-" evidence="10"/>
<dbReference type="AlphaFoldDB" id="A0AA85KN96"/>
<organism evidence="12 13">
    <name type="scientific">Trichobilharzia regenti</name>
    <name type="common">Nasal bird schistosome</name>
    <dbReference type="NCBI Taxonomy" id="157069"/>
    <lineage>
        <taxon>Eukaryota</taxon>
        <taxon>Metazoa</taxon>
        <taxon>Spiralia</taxon>
        <taxon>Lophotrochozoa</taxon>
        <taxon>Platyhelminthes</taxon>
        <taxon>Trematoda</taxon>
        <taxon>Digenea</taxon>
        <taxon>Strigeidida</taxon>
        <taxon>Schistosomatoidea</taxon>
        <taxon>Schistosomatidae</taxon>
        <taxon>Trichobilharzia</taxon>
    </lineage>
</organism>
<reference evidence="13" key="2">
    <citation type="submission" date="2023-11" db="UniProtKB">
        <authorList>
            <consortium name="WormBaseParasite"/>
        </authorList>
    </citation>
    <scope>IDENTIFICATION</scope>
</reference>
<dbReference type="GO" id="GO:0005737">
    <property type="term" value="C:cytoplasm"/>
    <property type="evidence" value="ECO:0007669"/>
    <property type="project" value="TreeGrafter"/>
</dbReference>
<keyword evidence="6 9" id="KW-0482">Metalloprotease</keyword>
<evidence type="ECO:0000256" key="6">
    <source>
        <dbReference type="ARBA" id="ARBA00023049"/>
    </source>
</evidence>
<comment type="cofactor">
    <cofactor evidence="9 10">
        <name>Zn(2+)</name>
        <dbReference type="ChEBI" id="CHEBI:29105"/>
    </cofactor>
    <text evidence="9 10">Binds 1 zinc ion per subunit.</text>
</comment>
<sequence>MLPNGTRYRYCRSGCEAVSKCYSGVIPEQYLDRCNEWVNDQPKYSGSRGYGIGYNEFLFVIDSQNVSLCHSGSTLAYATHCRMDSFTDRPVAGYANMCPGHIKSEAENIRQSRSTMEHELAHALGFLRDGFRYMRDANNNPRTSRDPHTDEPNEIDANLYSIPGLYDAQSNLATSFHKFRPNVLGTVTRQWRSYRNITSREVTVLKTPIMVNELMTALYTQRSHVSTILLGYFEDTGGLSFYPYCDYQDFYKTLCLKKEAAYGYCDLTRFTDDLDVEFQYFEDPKLAPSKNFLLHGYGKDAICIDHDKSRKWEIHQDDRTKVEGSPQSTCLKLLRDRIINETHLEGSKLSNLAENNLQLLHRIKNLEESLNRLKNIQPTETTRYELAGNFSGSKIHDKYPFETRTLRSSEYSLYDNLQTINFDKRLEAMEMKLRNLLLEKNTPNFMDKYAVKIVTETYHPITTMNQHCTEFCQGGKYANSKVKECLHLDLNESQSCSYCLNQSDRSHRTVQTPDTFKRNSLFDKSIQTTLTTNNVVMNSRCYNTATNYMDENQNGASSNLSESIRMTKSPSVNVIGRNNSCLYGTKSCQDGNQMLNNNNNIDDDNDSISKYTSSEGLEIIASPNSRTSYLNGKEIPIQQNVFNRLRQSHSFESGLNNEGGYDDNDKLPATSRSYKRSRLFDPNSHYASTGPSVHISRKPSVLESSFETIYDQTKMCYKL</sequence>
<dbReference type="GO" id="GO:0006508">
    <property type="term" value="P:proteolysis"/>
    <property type="evidence" value="ECO:0007669"/>
    <property type="project" value="UniProtKB-KW"/>
</dbReference>
<dbReference type="Proteomes" id="UP000050795">
    <property type="component" value="Unassembled WGS sequence"/>
</dbReference>
<keyword evidence="5 9" id="KW-0862">Zinc</keyword>
<dbReference type="PANTHER" id="PTHR10942:SF0">
    <property type="entry name" value="LEISHMANOLYSIN-LIKE PEPTIDASE"/>
    <property type="match status" value="1"/>
</dbReference>
<keyword evidence="3 9" id="KW-0479">Metal-binding</keyword>
<reference evidence="12" key="1">
    <citation type="submission" date="2022-06" db="EMBL/GenBank/DDBJ databases">
        <authorList>
            <person name="Berger JAMES D."/>
            <person name="Berger JAMES D."/>
        </authorList>
    </citation>
    <scope>NUCLEOTIDE SEQUENCE [LARGE SCALE GENOMIC DNA]</scope>
</reference>
<dbReference type="GO" id="GO:0046872">
    <property type="term" value="F:metal ion binding"/>
    <property type="evidence" value="ECO:0007669"/>
    <property type="project" value="UniProtKB-KW"/>
</dbReference>
<proteinExistence type="inferred from homology"/>
<feature type="active site" evidence="8">
    <location>
        <position position="119"/>
    </location>
</feature>
<keyword evidence="4 10" id="KW-0378">Hydrolase</keyword>
<dbReference type="Pfam" id="PF01457">
    <property type="entry name" value="Peptidase_M8"/>
    <property type="match status" value="1"/>
</dbReference>
<evidence type="ECO:0000256" key="11">
    <source>
        <dbReference type="SAM" id="Coils"/>
    </source>
</evidence>
<evidence type="ECO:0000256" key="5">
    <source>
        <dbReference type="ARBA" id="ARBA00022833"/>
    </source>
</evidence>
<evidence type="ECO:0000313" key="13">
    <source>
        <dbReference type="WBParaSite" id="TREG1_98970.1"/>
    </source>
</evidence>
<evidence type="ECO:0000256" key="2">
    <source>
        <dbReference type="ARBA" id="ARBA00022670"/>
    </source>
</evidence>
<keyword evidence="11" id="KW-0175">Coiled coil</keyword>
<keyword evidence="2 10" id="KW-0645">Protease</keyword>
<evidence type="ECO:0000256" key="4">
    <source>
        <dbReference type="ARBA" id="ARBA00022801"/>
    </source>
</evidence>
<feature type="binding site" evidence="9">
    <location>
        <position position="122"/>
    </location>
    <ligand>
        <name>Zn(2+)</name>
        <dbReference type="ChEBI" id="CHEBI:29105"/>
        <note>catalytic</note>
    </ligand>
</feature>
<keyword evidence="12" id="KW-1185">Reference proteome</keyword>
<dbReference type="SUPFAM" id="SSF55486">
    <property type="entry name" value="Metalloproteases ('zincins'), catalytic domain"/>
    <property type="match status" value="1"/>
</dbReference>
<evidence type="ECO:0000256" key="3">
    <source>
        <dbReference type="ARBA" id="ARBA00022723"/>
    </source>
</evidence>
<dbReference type="Gene3D" id="2.10.55.10">
    <property type="entry name" value="Leishmanolysin domain 3"/>
    <property type="match status" value="1"/>
</dbReference>
<dbReference type="WBParaSite" id="TREG1_98970.1">
    <property type="protein sequence ID" value="TREG1_98970.1"/>
    <property type="gene ID" value="TREG1_98970"/>
</dbReference>
<dbReference type="GO" id="GO:0004222">
    <property type="term" value="F:metalloendopeptidase activity"/>
    <property type="evidence" value="ECO:0007669"/>
    <property type="project" value="UniProtKB-UniRule"/>
</dbReference>
<feature type="coiled-coil region" evidence="11">
    <location>
        <begin position="349"/>
        <end position="376"/>
    </location>
</feature>
<evidence type="ECO:0000256" key="8">
    <source>
        <dbReference type="PIRSR" id="PIRSR601577-1"/>
    </source>
</evidence>
<evidence type="ECO:0000256" key="1">
    <source>
        <dbReference type="ARBA" id="ARBA00005860"/>
    </source>
</evidence>
<protein>
    <recommendedName>
        <fullName evidence="7 10">Leishmanolysin-like peptidase</fullName>
        <ecNumber evidence="10">3.4.24.-</ecNumber>
    </recommendedName>
</protein>
<dbReference type="Gene3D" id="3.10.170.20">
    <property type="match status" value="1"/>
</dbReference>
<dbReference type="PANTHER" id="PTHR10942">
    <property type="entry name" value="LEISHMANOLYSIN-LIKE PEPTIDASE"/>
    <property type="match status" value="1"/>
</dbReference>
<evidence type="ECO:0000256" key="9">
    <source>
        <dbReference type="PIRSR" id="PIRSR601577-2"/>
    </source>
</evidence>
<dbReference type="GO" id="GO:0007155">
    <property type="term" value="P:cell adhesion"/>
    <property type="evidence" value="ECO:0007669"/>
    <property type="project" value="InterPro"/>
</dbReference>
<accession>A0AA85KN96</accession>
<evidence type="ECO:0000256" key="7">
    <source>
        <dbReference type="ARBA" id="ARBA00039717"/>
    </source>
</evidence>
<dbReference type="InterPro" id="IPR001577">
    <property type="entry name" value="Peptidase_M8"/>
</dbReference>
<comment type="similarity">
    <text evidence="1 10">Belongs to the peptidase M8 family.</text>
</comment>
<dbReference type="GO" id="GO:0016020">
    <property type="term" value="C:membrane"/>
    <property type="evidence" value="ECO:0007669"/>
    <property type="project" value="InterPro"/>
</dbReference>
<name>A0AA85KN96_TRIRE</name>
<feature type="binding site" evidence="9">
    <location>
        <position position="118"/>
    </location>
    <ligand>
        <name>Zn(2+)</name>
        <dbReference type="ChEBI" id="CHEBI:29105"/>
        <note>catalytic</note>
    </ligand>
</feature>
<evidence type="ECO:0000313" key="12">
    <source>
        <dbReference type="Proteomes" id="UP000050795"/>
    </source>
</evidence>
<evidence type="ECO:0000256" key="10">
    <source>
        <dbReference type="RuleBase" id="RU366077"/>
    </source>
</evidence>